<dbReference type="EMBL" id="CP016094">
    <property type="protein sequence ID" value="AOS44937.1"/>
    <property type="molecule type" value="Genomic_DNA"/>
</dbReference>
<gene>
    <name evidence="1" type="primary">tylE</name>
    <name evidence="1" type="ORF">Verru16b_02006</name>
</gene>
<dbReference type="Proteomes" id="UP000095228">
    <property type="component" value="Chromosome"/>
</dbReference>
<dbReference type="EC" id="2.1.1.102" evidence="1"/>
<keyword evidence="1" id="KW-0489">Methyltransferase</keyword>
<organism evidence="1 2">
    <name type="scientific">Lacunisphaera limnophila</name>
    <dbReference type="NCBI Taxonomy" id="1838286"/>
    <lineage>
        <taxon>Bacteria</taxon>
        <taxon>Pseudomonadati</taxon>
        <taxon>Verrucomicrobiota</taxon>
        <taxon>Opitutia</taxon>
        <taxon>Opitutales</taxon>
        <taxon>Opitutaceae</taxon>
        <taxon>Lacunisphaera</taxon>
    </lineage>
</organism>
<keyword evidence="2" id="KW-1185">Reference proteome</keyword>
<sequence>MSLSSSGKPAGFVTGFDENFYLAAYPDVAAAVQSGRFASGREHYERYGLREGRTGSASPTAAWHAAASRNLVAHVAGRAFTTAADWSHPATTSAPPAVTGNALAGFFAARRSGRGIWKWQHYFEIYERHFARFRGQPVNVLEIGVYSGGSLEMWRDYFGPQARLHGVDIEPACKAYEGDGVKIMIGDQTDRNFWRDFRTEVPALDIVIDDGGHLYDQQRVTLEELLPHVRPGGVYLCEDIHGEDNAFAAYATGLAAMLSAGEVTGNSDDPDRRLVCRTSPFQASIRSVSFYPQVVAIEKLLAPVAELVAPKRGTQWQPFLH</sequence>
<dbReference type="PATRIC" id="fig|1838286.3.peg.2021"/>
<dbReference type="RefSeq" id="WP_069962138.1">
    <property type="nucleotide sequence ID" value="NZ_CP016094.1"/>
</dbReference>
<name>A0A1D8AVL6_9BACT</name>
<dbReference type="InterPro" id="IPR029063">
    <property type="entry name" value="SAM-dependent_MTases_sf"/>
</dbReference>
<dbReference type="OrthoDB" id="9816564at2"/>
<dbReference type="Pfam" id="PF13578">
    <property type="entry name" value="Methyltransf_24"/>
    <property type="match status" value="1"/>
</dbReference>
<keyword evidence="1" id="KW-0808">Transferase</keyword>
<dbReference type="KEGG" id="obg:Verru16b_02006"/>
<proteinExistence type="predicted"/>
<dbReference type="GO" id="GO:0032259">
    <property type="term" value="P:methylation"/>
    <property type="evidence" value="ECO:0007669"/>
    <property type="project" value="UniProtKB-KW"/>
</dbReference>
<dbReference type="AlphaFoldDB" id="A0A1D8AVL6"/>
<reference evidence="1 2" key="1">
    <citation type="submission" date="2016-06" db="EMBL/GenBank/DDBJ databases">
        <title>Three novel species with peptidoglycan cell walls form the new genus Lacunisphaera gen. nov. in the family Opitutaceae of the verrucomicrobial subdivision 4.</title>
        <authorList>
            <person name="Rast P."/>
            <person name="Gloeckner I."/>
            <person name="Jogler M."/>
            <person name="Boedeker C."/>
            <person name="Jeske O."/>
            <person name="Wiegand S."/>
            <person name="Reinhardt R."/>
            <person name="Schumann P."/>
            <person name="Rohde M."/>
            <person name="Spring S."/>
            <person name="Gloeckner F.O."/>
            <person name="Jogler C."/>
        </authorList>
    </citation>
    <scope>NUCLEOTIDE SEQUENCE [LARGE SCALE GENOMIC DNA]</scope>
    <source>
        <strain evidence="1 2">IG16b</strain>
    </source>
</reference>
<dbReference type="CDD" id="cd02440">
    <property type="entry name" value="AdoMet_MTases"/>
    <property type="match status" value="1"/>
</dbReference>
<evidence type="ECO:0000313" key="2">
    <source>
        <dbReference type="Proteomes" id="UP000095228"/>
    </source>
</evidence>
<dbReference type="STRING" id="1838286.Verru16b_02006"/>
<dbReference type="Gene3D" id="3.40.50.150">
    <property type="entry name" value="Vaccinia Virus protein VP39"/>
    <property type="match status" value="1"/>
</dbReference>
<evidence type="ECO:0000313" key="1">
    <source>
        <dbReference type="EMBL" id="AOS44937.1"/>
    </source>
</evidence>
<accession>A0A1D8AVL6</accession>
<dbReference type="GO" id="GO:0030770">
    <property type="term" value="F:demethylmacrocin O-methyltransferase activity"/>
    <property type="evidence" value="ECO:0007669"/>
    <property type="project" value="UniProtKB-EC"/>
</dbReference>
<dbReference type="SUPFAM" id="SSF53335">
    <property type="entry name" value="S-adenosyl-L-methionine-dependent methyltransferases"/>
    <property type="match status" value="1"/>
</dbReference>
<protein>
    <submittedName>
        <fullName evidence="1">Demethylmacrocin O-methyltransferase</fullName>
        <ecNumber evidence="1">2.1.1.102</ecNumber>
    </submittedName>
</protein>